<dbReference type="InParanoid" id="A0A6P8J889"/>
<dbReference type="KEGG" id="aten:116307806"/>
<protein>
    <submittedName>
        <fullName evidence="7">EEF1A lysine and N-terminal methyltransferase-like</fullName>
    </submittedName>
</protein>
<sequence length="687" mass="78175">MNLLPKTKEQFKSKEYWDQFFRNRKESFEWYGNYGELSTILHKYCKVKDATLVLGCGNSQLSEDLYDLGYRGLVNIDISDVVIRQMKERNKERRAEMEFIKMDMLDMDFNAETFNVILDKGTLDAIFVNTLSEVISDVNKMFEEIQRVLKTNGRYICITLVQEHILDKLLSHFINGWFIRVHKIEATESPLPVYAFIFTKTKFSGQKGDSIPKILEICLDGSDKIQRVSSTTDIKLAIEDLQKYAMVKQSLGKIKPGDIFSLELWCSSVTMDDKEHREPRYTLTVVDSPPSLSQNGLFAIFIVPQGRETDKSFASQEGQKELAATAKFQRLIIASLHRGHKYENIETIKKELSAKVMELAPDGVINEKMVPFLSDGGDIGSRDTLDQGTSEISGDYVIEEVERKGGERQRRLVLLSNADAIQSEARIKIEIKTVKGKKGKTKKKTEYLVDHSYLFDVHHQGIVAGLAFVEGITDNGSKKSGLLVGLGSGCLSMFIHEFYTQIVLHTVEKDPEIVKIAKKWFNCIEDDRLKIFTEDGLDFIKWASTQDPKPCYHVIILDVGIKSKAPDSVTPPISFLEPIFLASVKEILHKKGVLIIKFKCSSTDATRTNILQELQSLFQEVCILKLDESDCEIIFALPEKRDMGITQNSRVKQIKNSVAELQKYGERSKNWDEDTDLCFVMDNLKVL</sequence>
<comment type="similarity">
    <text evidence="1">Belongs to the methyltransferase superfamily.</text>
</comment>
<keyword evidence="3" id="KW-0808">Transferase</keyword>
<evidence type="ECO:0000256" key="1">
    <source>
        <dbReference type="ARBA" id="ARBA00008361"/>
    </source>
</evidence>
<name>A0A6P8J889_ACTTE</name>
<dbReference type="InterPro" id="IPR029063">
    <property type="entry name" value="SAM-dependent_MTases_sf"/>
</dbReference>
<dbReference type="Proteomes" id="UP000515163">
    <property type="component" value="Unplaced"/>
</dbReference>
<evidence type="ECO:0000313" key="7">
    <source>
        <dbReference type="RefSeq" id="XP_031574018.1"/>
    </source>
</evidence>
<dbReference type="AlphaFoldDB" id="A0A6P8J889"/>
<dbReference type="RefSeq" id="XP_031574018.1">
    <property type="nucleotide sequence ID" value="XM_031718158.1"/>
</dbReference>
<evidence type="ECO:0000256" key="3">
    <source>
        <dbReference type="ARBA" id="ARBA00022679"/>
    </source>
</evidence>
<dbReference type="SUPFAM" id="SSF53335">
    <property type="entry name" value="S-adenosyl-L-methionine-dependent methyltransferases"/>
    <property type="match status" value="2"/>
</dbReference>
<dbReference type="FunFam" id="3.40.50.150:FF:000110">
    <property type="entry name" value="methyltransferase-like protein 13 isoform X1"/>
    <property type="match status" value="1"/>
</dbReference>
<dbReference type="Pfam" id="PF13847">
    <property type="entry name" value="Methyltransf_31"/>
    <property type="match status" value="1"/>
</dbReference>
<keyword evidence="4" id="KW-0511">Multifunctional enzyme</keyword>
<dbReference type="PANTHER" id="PTHR12176:SF78">
    <property type="entry name" value="EEF1A LYSINE AND N-TERMINAL METHYLTRANSFERASE"/>
    <property type="match status" value="1"/>
</dbReference>
<keyword evidence="6" id="KW-1185">Reference proteome</keyword>
<evidence type="ECO:0000313" key="6">
    <source>
        <dbReference type="Proteomes" id="UP000515163"/>
    </source>
</evidence>
<reference evidence="7" key="1">
    <citation type="submission" date="2025-08" db="UniProtKB">
        <authorList>
            <consortium name="RefSeq"/>
        </authorList>
    </citation>
    <scope>IDENTIFICATION</scope>
    <source>
        <tissue evidence="7">Tentacle</tissue>
    </source>
</reference>
<evidence type="ECO:0000256" key="2">
    <source>
        <dbReference type="ARBA" id="ARBA00022603"/>
    </source>
</evidence>
<dbReference type="InterPro" id="IPR051419">
    <property type="entry name" value="Lys/N-term_MeTrsfase_sf"/>
</dbReference>
<dbReference type="FunCoup" id="A0A6P8J889">
    <property type="interactions" value="3546"/>
</dbReference>
<dbReference type="GeneID" id="116307806"/>
<accession>A0A6P8J889</accession>
<keyword evidence="2" id="KW-0489">Methyltransferase</keyword>
<evidence type="ECO:0000259" key="5">
    <source>
        <dbReference type="Pfam" id="PF13847"/>
    </source>
</evidence>
<dbReference type="PANTHER" id="PTHR12176">
    <property type="entry name" value="SAM-DEPENDENT METHYLTRANSFERASE SUPERFAMILY PROTEIN"/>
    <property type="match status" value="1"/>
</dbReference>
<feature type="domain" description="Methyltransferase" evidence="5">
    <location>
        <begin position="52"/>
        <end position="162"/>
    </location>
</feature>
<proteinExistence type="inferred from homology"/>
<dbReference type="GO" id="GO:0032259">
    <property type="term" value="P:methylation"/>
    <property type="evidence" value="ECO:0007669"/>
    <property type="project" value="UniProtKB-KW"/>
</dbReference>
<organism evidence="6 7">
    <name type="scientific">Actinia tenebrosa</name>
    <name type="common">Australian red waratah sea anemone</name>
    <dbReference type="NCBI Taxonomy" id="6105"/>
    <lineage>
        <taxon>Eukaryota</taxon>
        <taxon>Metazoa</taxon>
        <taxon>Cnidaria</taxon>
        <taxon>Anthozoa</taxon>
        <taxon>Hexacorallia</taxon>
        <taxon>Actiniaria</taxon>
        <taxon>Actiniidae</taxon>
        <taxon>Actinia</taxon>
    </lineage>
</organism>
<dbReference type="InterPro" id="IPR025714">
    <property type="entry name" value="Methyltranfer_dom"/>
</dbReference>
<dbReference type="CDD" id="cd02440">
    <property type="entry name" value="AdoMet_MTases"/>
    <property type="match status" value="1"/>
</dbReference>
<dbReference type="GO" id="GO:0008168">
    <property type="term" value="F:methyltransferase activity"/>
    <property type="evidence" value="ECO:0007669"/>
    <property type="project" value="UniProtKB-KW"/>
</dbReference>
<dbReference type="OrthoDB" id="411785at2759"/>
<gene>
    <name evidence="7" type="primary">LOC116307806</name>
</gene>
<evidence type="ECO:0000256" key="4">
    <source>
        <dbReference type="ARBA" id="ARBA00023268"/>
    </source>
</evidence>
<dbReference type="Gene3D" id="3.40.50.150">
    <property type="entry name" value="Vaccinia Virus protein VP39"/>
    <property type="match status" value="2"/>
</dbReference>